<dbReference type="EMBL" id="CP075546">
    <property type="protein sequence ID" value="QVV88624.1"/>
    <property type="molecule type" value="Genomic_DNA"/>
</dbReference>
<protein>
    <recommendedName>
        <fullName evidence="3">Glycosyltransferase</fullName>
    </recommendedName>
</protein>
<dbReference type="Gene3D" id="3.40.50.2000">
    <property type="entry name" value="Glycogen Phosphorylase B"/>
    <property type="match status" value="2"/>
</dbReference>
<dbReference type="GeneID" id="65098533"/>
<sequence length="396" mass="46336">MNVIVLDVHHPEDGRVNRHIKYVQSLGYNVIHINVNRYFPLISSVFFSKFGEKGFQIPIGDFSTSIKNRIILQFLFFTPFLSIKIAHHCKKSGFISGLKTIIHIHDYELLLIGEYLKFFLPGQNLMVYDRHEYLEIIKGEHLFFDHLPRFYEKISSNWINGLVDISENHLQITKKIFPNSISTVIPNYPDEIQIEKVEICDKIKRVENNDISVIYFGSLNDNLDRDIPLTLEVMEKILILNNHSKAFIGGLTSNPDLIIRMKNLEKKYPNRFNYLGFIPIDDVFKYTAQSTIGLFLLKPQYCVSGSSNKLFEYLRYGVIPVIRADIENPELLSECSLYFSKYEEGKDVIFSISQLIMDKERMKKMMANSYELGKEFSFDKIKNRYQQLYLDLFSKQ</sequence>
<reference evidence="1 2" key="1">
    <citation type="submission" date="2021-05" db="EMBL/GenBank/DDBJ databases">
        <title>A novel Methanospirillum isolate from a pyrite-forming mixed culture.</title>
        <authorList>
            <person name="Bunk B."/>
            <person name="Sproer C."/>
            <person name="Spring S."/>
            <person name="Pester M."/>
        </authorList>
    </citation>
    <scope>NUCLEOTIDE SEQUENCE [LARGE SCALE GENOMIC DNA]</scope>
    <source>
        <strain evidence="1 2">J.3.6.1-F.2.7.3</strain>
    </source>
</reference>
<organism evidence="1 2">
    <name type="scientific">Methanospirillum purgamenti</name>
    <dbReference type="NCBI Taxonomy" id="2834276"/>
    <lineage>
        <taxon>Archaea</taxon>
        <taxon>Methanobacteriati</taxon>
        <taxon>Methanobacteriota</taxon>
        <taxon>Stenosarchaea group</taxon>
        <taxon>Methanomicrobia</taxon>
        <taxon>Methanomicrobiales</taxon>
        <taxon>Methanospirillaceae</taxon>
        <taxon>Methanospirillum</taxon>
    </lineage>
</organism>
<name>A0A8E7AYG5_9EURY</name>
<dbReference type="RefSeq" id="WP_214419433.1">
    <property type="nucleotide sequence ID" value="NZ_CP075546.1"/>
</dbReference>
<dbReference type="Proteomes" id="UP000680656">
    <property type="component" value="Chromosome"/>
</dbReference>
<dbReference type="KEGG" id="mrtj:KHC33_15075"/>
<evidence type="ECO:0000313" key="2">
    <source>
        <dbReference type="Proteomes" id="UP000680656"/>
    </source>
</evidence>
<evidence type="ECO:0008006" key="3">
    <source>
        <dbReference type="Google" id="ProtNLM"/>
    </source>
</evidence>
<evidence type="ECO:0000313" key="1">
    <source>
        <dbReference type="EMBL" id="QVV88624.1"/>
    </source>
</evidence>
<accession>A0A8E7AYG5</accession>
<dbReference type="AlphaFoldDB" id="A0A8E7AYG5"/>
<proteinExistence type="predicted"/>
<gene>
    <name evidence="1" type="ORF">KHC33_15075</name>
</gene>
<keyword evidence="2" id="KW-1185">Reference proteome</keyword>
<dbReference type="SUPFAM" id="SSF53756">
    <property type="entry name" value="UDP-Glycosyltransferase/glycogen phosphorylase"/>
    <property type="match status" value="1"/>
</dbReference>